<dbReference type="GO" id="GO:0005524">
    <property type="term" value="F:ATP binding"/>
    <property type="evidence" value="ECO:0007669"/>
    <property type="project" value="UniProtKB-KW"/>
</dbReference>
<keyword evidence="3" id="KW-0547">Nucleotide-binding</keyword>
<comment type="subcellular location">
    <subcellularLocation>
        <location evidence="1">Cell membrane</location>
        <topology evidence="1">Peripheral membrane protein</topology>
    </subcellularLocation>
</comment>
<dbReference type="Pfam" id="PF00005">
    <property type="entry name" value="ABC_tran"/>
    <property type="match status" value="1"/>
</dbReference>
<dbReference type="PROSITE" id="PS50893">
    <property type="entry name" value="ABC_TRANSPORTER_2"/>
    <property type="match status" value="1"/>
</dbReference>
<dbReference type="InterPro" id="IPR003593">
    <property type="entry name" value="AAA+_ATPase"/>
</dbReference>
<name>A0ABT1I753_9PSEU</name>
<dbReference type="SMART" id="SM00382">
    <property type="entry name" value="AAA"/>
    <property type="match status" value="1"/>
</dbReference>
<dbReference type="PROSITE" id="PS00211">
    <property type="entry name" value="ABC_TRANSPORTER_1"/>
    <property type="match status" value="1"/>
</dbReference>
<evidence type="ECO:0000256" key="3">
    <source>
        <dbReference type="ARBA" id="ARBA00022741"/>
    </source>
</evidence>
<dbReference type="Proteomes" id="UP001205185">
    <property type="component" value="Unassembled WGS sequence"/>
</dbReference>
<gene>
    <name evidence="7" type="ORF">LV75_000931</name>
</gene>
<organism evidence="7 8">
    <name type="scientific">Actinokineospora diospyrosa</name>
    <dbReference type="NCBI Taxonomy" id="103728"/>
    <lineage>
        <taxon>Bacteria</taxon>
        <taxon>Bacillati</taxon>
        <taxon>Actinomycetota</taxon>
        <taxon>Actinomycetes</taxon>
        <taxon>Pseudonocardiales</taxon>
        <taxon>Pseudonocardiaceae</taxon>
        <taxon>Actinokineospora</taxon>
    </lineage>
</organism>
<dbReference type="InterPro" id="IPR027417">
    <property type="entry name" value="P-loop_NTPase"/>
</dbReference>
<protein>
    <submittedName>
        <fullName evidence="7">ABC-2 type transport system ATP-binding protein</fullName>
    </submittedName>
</protein>
<proteinExistence type="predicted"/>
<feature type="domain" description="ABC transporter" evidence="6">
    <location>
        <begin position="6"/>
        <end position="231"/>
    </location>
</feature>
<keyword evidence="8" id="KW-1185">Reference proteome</keyword>
<sequence length="303" mass="32670">MREPIIEVRGLRYRHGAFEAVRGIDLDVAQGELFALLGTNGAGKTTALEVLEGHRAPSEGTVRVFGLRPDADRARIRPRTGVLLQDSGPGAELTVLETLRLWRSLTSRPSEVDAALAQAGLERRADVRTSKLSGGERRRLDLAVATLGEPELLFLDEPTTGLDPESRRRTWDLLRGMVARGTTVLLTTHYLEEAEHLAHRLAILHDGAVAVTGTLVDVLEREASRIAFVVPPGVVAADLPVLVGTLDPAAFAAGRVEIRTRALQDDLAALLSWAAARDLQLARLRASHASLAEVFHNAQGVAA</sequence>
<dbReference type="InterPro" id="IPR017871">
    <property type="entry name" value="ABC_transporter-like_CS"/>
</dbReference>
<dbReference type="Gene3D" id="3.40.50.300">
    <property type="entry name" value="P-loop containing nucleotide triphosphate hydrolases"/>
    <property type="match status" value="1"/>
</dbReference>
<dbReference type="PANTHER" id="PTHR42711:SF16">
    <property type="entry name" value="ABC TRANSPORTER ATP-BINDING PROTEIN"/>
    <property type="match status" value="1"/>
</dbReference>
<dbReference type="EMBL" id="JAMTCO010000002">
    <property type="protein sequence ID" value="MCP2268445.1"/>
    <property type="molecule type" value="Genomic_DNA"/>
</dbReference>
<evidence type="ECO:0000313" key="8">
    <source>
        <dbReference type="Proteomes" id="UP001205185"/>
    </source>
</evidence>
<dbReference type="InterPro" id="IPR003439">
    <property type="entry name" value="ABC_transporter-like_ATP-bd"/>
</dbReference>
<reference evidence="7 8" key="1">
    <citation type="submission" date="2022-06" db="EMBL/GenBank/DDBJ databases">
        <title>Genomic Encyclopedia of Archaeal and Bacterial Type Strains, Phase II (KMG-II): from individual species to whole genera.</title>
        <authorList>
            <person name="Goeker M."/>
        </authorList>
    </citation>
    <scope>NUCLEOTIDE SEQUENCE [LARGE SCALE GENOMIC DNA]</scope>
    <source>
        <strain evidence="7 8">DSM 44255</strain>
    </source>
</reference>
<evidence type="ECO:0000256" key="4">
    <source>
        <dbReference type="ARBA" id="ARBA00022840"/>
    </source>
</evidence>
<evidence type="ECO:0000313" key="7">
    <source>
        <dbReference type="EMBL" id="MCP2268445.1"/>
    </source>
</evidence>
<evidence type="ECO:0000256" key="5">
    <source>
        <dbReference type="ARBA" id="ARBA00023251"/>
    </source>
</evidence>
<keyword evidence="4 7" id="KW-0067">ATP-binding</keyword>
<dbReference type="InterPro" id="IPR050763">
    <property type="entry name" value="ABC_transporter_ATP-binding"/>
</dbReference>
<dbReference type="PANTHER" id="PTHR42711">
    <property type="entry name" value="ABC TRANSPORTER ATP-BINDING PROTEIN"/>
    <property type="match status" value="1"/>
</dbReference>
<keyword evidence="5" id="KW-0046">Antibiotic resistance</keyword>
<keyword evidence="2" id="KW-0813">Transport</keyword>
<dbReference type="RefSeq" id="WP_253885337.1">
    <property type="nucleotide sequence ID" value="NZ_BAAAVB010000006.1"/>
</dbReference>
<evidence type="ECO:0000256" key="2">
    <source>
        <dbReference type="ARBA" id="ARBA00022448"/>
    </source>
</evidence>
<comment type="caution">
    <text evidence="7">The sequence shown here is derived from an EMBL/GenBank/DDBJ whole genome shotgun (WGS) entry which is preliminary data.</text>
</comment>
<dbReference type="CDD" id="cd03230">
    <property type="entry name" value="ABC_DR_subfamily_A"/>
    <property type="match status" value="1"/>
</dbReference>
<evidence type="ECO:0000259" key="6">
    <source>
        <dbReference type="PROSITE" id="PS50893"/>
    </source>
</evidence>
<accession>A0ABT1I753</accession>
<dbReference type="SUPFAM" id="SSF52540">
    <property type="entry name" value="P-loop containing nucleoside triphosphate hydrolases"/>
    <property type="match status" value="1"/>
</dbReference>
<evidence type="ECO:0000256" key="1">
    <source>
        <dbReference type="ARBA" id="ARBA00004202"/>
    </source>
</evidence>